<evidence type="ECO:0000259" key="9">
    <source>
        <dbReference type="PROSITE" id="PS50893"/>
    </source>
</evidence>
<organism evidence="10 11">
    <name type="scientific">Paenibacillus validus</name>
    <dbReference type="NCBI Taxonomy" id="44253"/>
    <lineage>
        <taxon>Bacteria</taxon>
        <taxon>Bacillati</taxon>
        <taxon>Bacillota</taxon>
        <taxon>Bacilli</taxon>
        <taxon>Bacillales</taxon>
        <taxon>Paenibacillaceae</taxon>
        <taxon>Paenibacillus</taxon>
    </lineage>
</organism>
<accession>A0A7X2ZDB7</accession>
<evidence type="ECO:0000256" key="8">
    <source>
        <dbReference type="ARBA" id="ARBA00023136"/>
    </source>
</evidence>
<sequence length="257" mass="28475">MILLDNINKTFVTPGGKFQAISSASLEVDQGDIYGIIGFSGAGKSTLLRTINLLEKPDSGSVIVDGEDLTLLTKKQLLKKRMSMGMIFQNYNLIGNRTVFDNVSFPLEIAGVSKSERRKKIRECLEIVGLSDKADHYPVTLSGGQKQRVAIARTMVTQPKILLCDEPTSALDPQTTESILAFLKELNEKSGITIVIVTHEMEVIKSICNKVSVMENGHVVEKFQLKDPNFVPQTRITKFLFNNEIEVRREGEGVFVG</sequence>
<feature type="domain" description="ABC transporter" evidence="9">
    <location>
        <begin position="2"/>
        <end position="241"/>
    </location>
</feature>
<dbReference type="Pfam" id="PF00005">
    <property type="entry name" value="ABC_tran"/>
    <property type="match status" value="1"/>
</dbReference>
<keyword evidence="2" id="KW-0813">Transport</keyword>
<dbReference type="AlphaFoldDB" id="A0A7X2ZDB7"/>
<keyword evidence="5 10" id="KW-0067">ATP-binding</keyword>
<evidence type="ECO:0000256" key="4">
    <source>
        <dbReference type="ARBA" id="ARBA00022741"/>
    </source>
</evidence>
<dbReference type="EMBL" id="WNZX01000017">
    <property type="protein sequence ID" value="MUG72771.1"/>
    <property type="molecule type" value="Genomic_DNA"/>
</dbReference>
<keyword evidence="11" id="KW-1185">Reference proteome</keyword>
<evidence type="ECO:0000256" key="2">
    <source>
        <dbReference type="ARBA" id="ARBA00022448"/>
    </source>
</evidence>
<dbReference type="FunFam" id="3.40.50.300:FF:000056">
    <property type="entry name" value="Cell division ATP-binding protein FtsE"/>
    <property type="match status" value="1"/>
</dbReference>
<evidence type="ECO:0000256" key="3">
    <source>
        <dbReference type="ARBA" id="ARBA00022475"/>
    </source>
</evidence>
<dbReference type="PROSITE" id="PS00211">
    <property type="entry name" value="ABC_TRANSPORTER_1"/>
    <property type="match status" value="1"/>
</dbReference>
<dbReference type="InterPro" id="IPR003439">
    <property type="entry name" value="ABC_transporter-like_ATP-bd"/>
</dbReference>
<dbReference type="SMART" id="SM00382">
    <property type="entry name" value="AAA"/>
    <property type="match status" value="1"/>
</dbReference>
<dbReference type="InterPro" id="IPR017871">
    <property type="entry name" value="ABC_transporter-like_CS"/>
</dbReference>
<evidence type="ECO:0000256" key="5">
    <source>
        <dbReference type="ARBA" id="ARBA00022840"/>
    </source>
</evidence>
<dbReference type="GO" id="GO:0005886">
    <property type="term" value="C:plasma membrane"/>
    <property type="evidence" value="ECO:0007669"/>
    <property type="project" value="UniProtKB-ARBA"/>
</dbReference>
<dbReference type="Gene3D" id="3.40.50.300">
    <property type="entry name" value="P-loop containing nucleotide triphosphate hydrolases"/>
    <property type="match status" value="1"/>
</dbReference>
<evidence type="ECO:0000313" key="11">
    <source>
        <dbReference type="Proteomes" id="UP000450917"/>
    </source>
</evidence>
<dbReference type="InterPro" id="IPR041701">
    <property type="entry name" value="MetN_ABC"/>
</dbReference>
<keyword evidence="4" id="KW-0547">Nucleotide-binding</keyword>
<gene>
    <name evidence="10" type="ORF">GNP93_19080</name>
</gene>
<keyword evidence="3" id="KW-1003">Cell membrane</keyword>
<evidence type="ECO:0000256" key="6">
    <source>
        <dbReference type="ARBA" id="ARBA00022967"/>
    </source>
</evidence>
<evidence type="ECO:0000313" key="10">
    <source>
        <dbReference type="EMBL" id="MUG72771.1"/>
    </source>
</evidence>
<comment type="similarity">
    <text evidence="1">Belongs to the ABC transporter superfamily.</text>
</comment>
<proteinExistence type="inferred from homology"/>
<dbReference type="RefSeq" id="WP_141335648.1">
    <property type="nucleotide sequence ID" value="NZ_JBDLZV010000001.1"/>
</dbReference>
<dbReference type="GO" id="GO:0006865">
    <property type="term" value="P:amino acid transport"/>
    <property type="evidence" value="ECO:0007669"/>
    <property type="project" value="UniProtKB-KW"/>
</dbReference>
<dbReference type="GO" id="GO:0016887">
    <property type="term" value="F:ATP hydrolysis activity"/>
    <property type="evidence" value="ECO:0007669"/>
    <property type="project" value="InterPro"/>
</dbReference>
<dbReference type="InterPro" id="IPR003593">
    <property type="entry name" value="AAA+_ATPase"/>
</dbReference>
<keyword evidence="8" id="KW-0472">Membrane</keyword>
<evidence type="ECO:0000256" key="1">
    <source>
        <dbReference type="ARBA" id="ARBA00005417"/>
    </source>
</evidence>
<protein>
    <submittedName>
        <fullName evidence="10">ATP-binding cassette domain-containing protein</fullName>
    </submittedName>
</protein>
<keyword evidence="6" id="KW-1278">Translocase</keyword>
<reference evidence="10 11" key="1">
    <citation type="submission" date="2019-11" db="EMBL/GenBank/DDBJ databases">
        <title>Draft genome sequences of five Paenibacillus species of dairy origin.</title>
        <authorList>
            <person name="Olajide A.M."/>
            <person name="Chen S."/>
            <person name="Lapointe G."/>
        </authorList>
    </citation>
    <scope>NUCLEOTIDE SEQUENCE [LARGE SCALE GENOMIC DNA]</scope>
    <source>
        <strain evidence="10 11">2CS3</strain>
    </source>
</reference>
<dbReference type="InterPro" id="IPR027417">
    <property type="entry name" value="P-loop_NTPase"/>
</dbReference>
<evidence type="ECO:0000256" key="7">
    <source>
        <dbReference type="ARBA" id="ARBA00022970"/>
    </source>
</evidence>
<dbReference type="PROSITE" id="PS50893">
    <property type="entry name" value="ABC_TRANSPORTER_2"/>
    <property type="match status" value="1"/>
</dbReference>
<dbReference type="InterPro" id="IPR050086">
    <property type="entry name" value="MetN_ABC_transporter-like"/>
</dbReference>
<dbReference type="PANTHER" id="PTHR43166:SF30">
    <property type="entry name" value="METHIONINE IMPORT ATP-BINDING PROTEIN METN"/>
    <property type="match status" value="1"/>
</dbReference>
<name>A0A7X2ZDB7_9BACL</name>
<dbReference type="Proteomes" id="UP000450917">
    <property type="component" value="Unassembled WGS sequence"/>
</dbReference>
<comment type="caution">
    <text evidence="10">The sequence shown here is derived from an EMBL/GenBank/DDBJ whole genome shotgun (WGS) entry which is preliminary data.</text>
</comment>
<keyword evidence="7" id="KW-0029">Amino-acid transport</keyword>
<dbReference type="CDD" id="cd03258">
    <property type="entry name" value="ABC_MetN_methionine_transporter"/>
    <property type="match status" value="1"/>
</dbReference>
<dbReference type="GO" id="GO:0005524">
    <property type="term" value="F:ATP binding"/>
    <property type="evidence" value="ECO:0007669"/>
    <property type="project" value="UniProtKB-KW"/>
</dbReference>
<dbReference type="SUPFAM" id="SSF52540">
    <property type="entry name" value="P-loop containing nucleoside triphosphate hydrolases"/>
    <property type="match status" value="1"/>
</dbReference>
<dbReference type="PANTHER" id="PTHR43166">
    <property type="entry name" value="AMINO ACID IMPORT ATP-BINDING PROTEIN"/>
    <property type="match status" value="1"/>
</dbReference>